<dbReference type="GO" id="GO:0016020">
    <property type="term" value="C:membrane"/>
    <property type="evidence" value="ECO:0007669"/>
    <property type="project" value="UniProtKB-SubCell"/>
</dbReference>
<reference evidence="7 8" key="1">
    <citation type="submission" date="2019-08" db="EMBL/GenBank/DDBJ databases">
        <authorList>
            <person name="Peeters C."/>
        </authorList>
    </citation>
    <scope>NUCLEOTIDE SEQUENCE [LARGE SCALE GENOMIC DNA]</scope>
    <source>
        <strain evidence="7 8">LMG 31107</strain>
    </source>
</reference>
<dbReference type="Pfam" id="PF04932">
    <property type="entry name" value="Wzy_C"/>
    <property type="match status" value="1"/>
</dbReference>
<dbReference type="PANTHER" id="PTHR37422">
    <property type="entry name" value="TEICHURONIC ACID BIOSYNTHESIS PROTEIN TUAE"/>
    <property type="match status" value="1"/>
</dbReference>
<keyword evidence="7" id="KW-0436">Ligase</keyword>
<feature type="transmembrane region" description="Helical" evidence="5">
    <location>
        <begin position="72"/>
        <end position="91"/>
    </location>
</feature>
<feature type="transmembrane region" description="Helical" evidence="5">
    <location>
        <begin position="403"/>
        <end position="419"/>
    </location>
</feature>
<feature type="domain" description="O-antigen ligase-related" evidence="6">
    <location>
        <begin position="198"/>
        <end position="348"/>
    </location>
</feature>
<name>A0A5E4VU69_9BURK</name>
<sequence length="434" mass="47248">MNNIPAKVFATPRWFMASFRGLIQVFVLATPTAYALVEGGTSALLLLAAAATSFALALNRRDAMESLTREEWALCLALAAPLMVALASEVIHGEIIWRTLDSPSRFFIGIPVFLALRRTELSTFRYFDWAIACGGIACLLVLVPQFHEWGKMRMESYYMNAIHFGDVALLFAIMTLISVNRKDAAVITALRLTVVGSAFFASFLTGSRGGWIAIPVVGLVYMAVQRRNHSWKLKAALVSGMAAILLMIFAVSPFVRGRVDEIYTDLTGYVAGQRDTSVGVRLQLYEAATRGIAQAPMFGLGADGFKRLMPIEIERGAVTRIAGVAGEGEVHNQVLAYGADYGLLGLGVMLSLYLVPSLLFWRAARDPHASELRHKAGLLGLSVTVCFAVFGLTVETFNLKATVSLYVALIVIIAAASTLRDYTDSRTRELCSNT</sequence>
<feature type="transmembrane region" description="Helical" evidence="5">
    <location>
        <begin position="236"/>
        <end position="255"/>
    </location>
</feature>
<dbReference type="InterPro" id="IPR051533">
    <property type="entry name" value="WaaL-like"/>
</dbReference>
<evidence type="ECO:0000259" key="6">
    <source>
        <dbReference type="Pfam" id="PF04932"/>
    </source>
</evidence>
<feature type="transmembrane region" description="Helical" evidence="5">
    <location>
        <begin position="21"/>
        <end position="37"/>
    </location>
</feature>
<feature type="transmembrane region" description="Helical" evidence="5">
    <location>
        <begin position="158"/>
        <end position="177"/>
    </location>
</feature>
<feature type="transmembrane region" description="Helical" evidence="5">
    <location>
        <begin position="209"/>
        <end position="224"/>
    </location>
</feature>
<evidence type="ECO:0000256" key="4">
    <source>
        <dbReference type="ARBA" id="ARBA00023136"/>
    </source>
</evidence>
<dbReference type="Proteomes" id="UP000396788">
    <property type="component" value="Unassembled WGS sequence"/>
</dbReference>
<dbReference type="InterPro" id="IPR007016">
    <property type="entry name" value="O-antigen_ligase-rel_domated"/>
</dbReference>
<feature type="transmembrane region" description="Helical" evidence="5">
    <location>
        <begin position="43"/>
        <end position="60"/>
    </location>
</feature>
<feature type="transmembrane region" description="Helical" evidence="5">
    <location>
        <begin position="341"/>
        <end position="364"/>
    </location>
</feature>
<evidence type="ECO:0000313" key="8">
    <source>
        <dbReference type="Proteomes" id="UP000396788"/>
    </source>
</evidence>
<dbReference type="PANTHER" id="PTHR37422:SF23">
    <property type="entry name" value="TEICHURONIC ACID BIOSYNTHESIS PROTEIN TUAE"/>
    <property type="match status" value="1"/>
</dbReference>
<feature type="transmembrane region" description="Helical" evidence="5">
    <location>
        <begin position="126"/>
        <end position="146"/>
    </location>
</feature>
<keyword evidence="2 5" id="KW-0812">Transmembrane</keyword>
<organism evidence="7 8">
    <name type="scientific">Pandoraea cepalis</name>
    <dbReference type="NCBI Taxonomy" id="2508294"/>
    <lineage>
        <taxon>Bacteria</taxon>
        <taxon>Pseudomonadati</taxon>
        <taxon>Pseudomonadota</taxon>
        <taxon>Betaproteobacteria</taxon>
        <taxon>Burkholderiales</taxon>
        <taxon>Burkholderiaceae</taxon>
        <taxon>Pandoraea</taxon>
    </lineage>
</organism>
<evidence type="ECO:0000313" key="7">
    <source>
        <dbReference type="EMBL" id="VVE15781.1"/>
    </source>
</evidence>
<gene>
    <name evidence="7" type="primary">rfaL_1</name>
    <name evidence="7" type="ORF">PCE31107_02883</name>
</gene>
<dbReference type="AlphaFoldDB" id="A0A5E4VU69"/>
<evidence type="ECO:0000256" key="3">
    <source>
        <dbReference type="ARBA" id="ARBA00022989"/>
    </source>
</evidence>
<accession>A0A5E4VU69</accession>
<dbReference type="GO" id="GO:0016874">
    <property type="term" value="F:ligase activity"/>
    <property type="evidence" value="ECO:0007669"/>
    <property type="project" value="UniProtKB-KW"/>
</dbReference>
<feature type="transmembrane region" description="Helical" evidence="5">
    <location>
        <begin position="376"/>
        <end position="397"/>
    </location>
</feature>
<evidence type="ECO:0000256" key="1">
    <source>
        <dbReference type="ARBA" id="ARBA00004141"/>
    </source>
</evidence>
<dbReference type="EMBL" id="CABPRY010000006">
    <property type="protein sequence ID" value="VVE15781.1"/>
    <property type="molecule type" value="Genomic_DNA"/>
</dbReference>
<proteinExistence type="predicted"/>
<evidence type="ECO:0000256" key="5">
    <source>
        <dbReference type="SAM" id="Phobius"/>
    </source>
</evidence>
<protein>
    <submittedName>
        <fullName evidence="7">O-antigen ligase</fullName>
    </submittedName>
</protein>
<evidence type="ECO:0000256" key="2">
    <source>
        <dbReference type="ARBA" id="ARBA00022692"/>
    </source>
</evidence>
<dbReference type="RefSeq" id="WP_174966669.1">
    <property type="nucleotide sequence ID" value="NZ_CABPRY010000006.1"/>
</dbReference>
<keyword evidence="3 5" id="KW-1133">Transmembrane helix</keyword>
<comment type="subcellular location">
    <subcellularLocation>
        <location evidence="1">Membrane</location>
        <topology evidence="1">Multi-pass membrane protein</topology>
    </subcellularLocation>
</comment>
<keyword evidence="4 5" id="KW-0472">Membrane</keyword>